<proteinExistence type="predicted"/>
<evidence type="ECO:0000313" key="2">
    <source>
        <dbReference type="EMBL" id="PNI42120.1"/>
    </source>
</evidence>
<reference evidence="2 3" key="1">
    <citation type="submission" date="2017-12" db="EMBL/GenBank/DDBJ databases">
        <title>High-resolution comparative analysis of great ape genomes.</title>
        <authorList>
            <person name="Pollen A."/>
            <person name="Hastie A."/>
            <person name="Hormozdiari F."/>
            <person name="Dougherty M."/>
            <person name="Liu R."/>
            <person name="Chaisson M."/>
            <person name="Hoppe E."/>
            <person name="Hill C."/>
            <person name="Pang A."/>
            <person name="Hillier L."/>
            <person name="Baker C."/>
            <person name="Armstrong J."/>
            <person name="Shendure J."/>
            <person name="Paten B."/>
            <person name="Wilson R."/>
            <person name="Chao H."/>
            <person name="Schneider V."/>
            <person name="Ventura M."/>
            <person name="Kronenberg Z."/>
            <person name="Murali S."/>
            <person name="Gordon D."/>
            <person name="Cantsilieris S."/>
            <person name="Munson K."/>
            <person name="Nelson B."/>
            <person name="Raja A."/>
            <person name="Underwood J."/>
            <person name="Diekhans M."/>
            <person name="Fiddes I."/>
            <person name="Haussler D."/>
            <person name="Eichler E."/>
        </authorList>
    </citation>
    <scope>NUCLEOTIDE SEQUENCE [LARGE SCALE GENOMIC DNA]</scope>
    <source>
        <strain evidence="2">Yerkes chimp pedigree #C0471</strain>
        <tissue evidence="2">Blood</tissue>
    </source>
</reference>
<evidence type="ECO:0000313" key="1">
    <source>
        <dbReference type="EMBL" id="PNI42119.1"/>
    </source>
</evidence>
<accession>A0A2J8L4D8</accession>
<dbReference type="EMBL" id="NBAG03000313">
    <property type="protein sequence ID" value="PNI42120.1"/>
    <property type="molecule type" value="Genomic_DNA"/>
</dbReference>
<name>A0A2J8L4D8_PANTR</name>
<comment type="caution">
    <text evidence="2">The sequence shown here is derived from an EMBL/GenBank/DDBJ whole genome shotgun (WGS) entry which is preliminary data.</text>
</comment>
<organism evidence="2 3">
    <name type="scientific">Pan troglodytes</name>
    <name type="common">Chimpanzee</name>
    <dbReference type="NCBI Taxonomy" id="9598"/>
    <lineage>
        <taxon>Eukaryota</taxon>
        <taxon>Metazoa</taxon>
        <taxon>Chordata</taxon>
        <taxon>Craniata</taxon>
        <taxon>Vertebrata</taxon>
        <taxon>Euteleostomi</taxon>
        <taxon>Mammalia</taxon>
        <taxon>Eutheria</taxon>
        <taxon>Euarchontoglires</taxon>
        <taxon>Primates</taxon>
        <taxon>Haplorrhini</taxon>
        <taxon>Catarrhini</taxon>
        <taxon>Hominidae</taxon>
        <taxon>Pan</taxon>
    </lineage>
</organism>
<protein>
    <submittedName>
        <fullName evidence="1">PON3 isoform 3</fullName>
    </submittedName>
    <submittedName>
        <fullName evidence="2">PON3 isoform 4</fullName>
    </submittedName>
</protein>
<evidence type="ECO:0000313" key="3">
    <source>
        <dbReference type="Proteomes" id="UP000236370"/>
    </source>
</evidence>
<dbReference type="SMR" id="A0A2J8L4D8"/>
<dbReference type="AlphaFoldDB" id="A0A2J8L4D8"/>
<dbReference type="EMBL" id="NBAG03000313">
    <property type="protein sequence ID" value="PNI42119.1"/>
    <property type="molecule type" value="Genomic_DNA"/>
</dbReference>
<gene>
    <name evidence="2" type="ORF">CK820_G0033083</name>
</gene>
<sequence>MGKLVALVLLGVGLSLVGEMFLAFRVGFYLLQRKGECLSRSGASRT</sequence>
<dbReference type="Proteomes" id="UP000236370">
    <property type="component" value="Unassembled WGS sequence"/>
</dbReference>